<evidence type="ECO:0000256" key="1">
    <source>
        <dbReference type="SAM" id="MobiDB-lite"/>
    </source>
</evidence>
<feature type="compositionally biased region" description="Basic and acidic residues" evidence="1">
    <location>
        <begin position="270"/>
        <end position="286"/>
    </location>
</feature>
<accession>A0A2X0ZZ12</accession>
<dbReference type="AlphaFoldDB" id="A0A2X0ZZ12"/>
<dbReference type="Proteomes" id="UP000251431">
    <property type="component" value="Unassembled WGS sequence"/>
</dbReference>
<name>A0A2X0ZZ12_9BACI</name>
<dbReference type="RefSeq" id="WP_112118255.1">
    <property type="nucleotide sequence ID" value="NZ_UAQE01000004.1"/>
</dbReference>
<sequence length="299" mass="34104">MSNLTDQFHNPTSYQSSQGGGVLTQVSSSREMEEVKGQIFMAKSFPRNYYEAERRILDACKRFSLAESAMYSYPRAGTNVTGPSIRLAEVLAQNWGNISFGVKELEQRNGESTAMAFCWDLETNTRQEKTFTVKHSIKTKNGLKTFSDPRDIYEKVANDGSRRLRACILGIIPGDIVERALKECELTLQGNNTEPLKDRLANALKMLKEYFKVTQEMVEEKFGYKTSEFTERDYIDLGKIYNSLCDGMTKVEDWFDKDTAKQKQSSLVAEFEKSQEQPKSEVKQDDTVIPIEQTELPLK</sequence>
<feature type="region of interest" description="Disordered" evidence="1">
    <location>
        <begin position="1"/>
        <end position="28"/>
    </location>
</feature>
<protein>
    <submittedName>
        <fullName evidence="2">Uncharacterized protein</fullName>
    </submittedName>
</protein>
<dbReference type="EMBL" id="UAQE01000004">
    <property type="protein sequence ID" value="SPU38203.1"/>
    <property type="molecule type" value="Genomic_DNA"/>
</dbReference>
<feature type="compositionally biased region" description="Polar residues" evidence="1">
    <location>
        <begin position="1"/>
        <end position="17"/>
    </location>
</feature>
<proteinExistence type="predicted"/>
<feature type="region of interest" description="Disordered" evidence="1">
    <location>
        <begin position="266"/>
        <end position="299"/>
    </location>
</feature>
<organism evidence="2 3">
    <name type="scientific">Lysinibacillus capsici</name>
    <dbReference type="NCBI Taxonomy" id="2115968"/>
    <lineage>
        <taxon>Bacteria</taxon>
        <taxon>Bacillati</taxon>
        <taxon>Bacillota</taxon>
        <taxon>Bacilli</taxon>
        <taxon>Bacillales</taxon>
        <taxon>Bacillaceae</taxon>
        <taxon>Lysinibacillus</taxon>
    </lineage>
</organism>
<evidence type="ECO:0000313" key="3">
    <source>
        <dbReference type="Proteomes" id="UP000251431"/>
    </source>
</evidence>
<evidence type="ECO:0000313" key="2">
    <source>
        <dbReference type="EMBL" id="SPU38203.1"/>
    </source>
</evidence>
<reference evidence="2 3" key="1">
    <citation type="submission" date="2018-06" db="EMBL/GenBank/DDBJ databases">
        <authorList>
            <consortium name="Pathogen Informatics"/>
            <person name="Doyle S."/>
        </authorList>
    </citation>
    <scope>NUCLEOTIDE SEQUENCE [LARGE SCALE GENOMIC DNA]</scope>
    <source>
        <strain evidence="2 3">NCTC7582</strain>
    </source>
</reference>
<gene>
    <name evidence="2" type="ORF">NCTC7582_04157</name>
</gene>